<evidence type="ECO:0000313" key="3">
    <source>
        <dbReference type="EMBL" id="SJZ53410.1"/>
    </source>
</evidence>
<dbReference type="InterPro" id="IPR041682">
    <property type="entry name" value="AAA_14"/>
</dbReference>
<feature type="domain" description="DUF4143" evidence="2">
    <location>
        <begin position="221"/>
        <end position="382"/>
    </location>
</feature>
<dbReference type="Pfam" id="PF13635">
    <property type="entry name" value="DUF4143"/>
    <property type="match status" value="1"/>
</dbReference>
<dbReference type="PANTHER" id="PTHR33295">
    <property type="entry name" value="ATPASE"/>
    <property type="match status" value="1"/>
</dbReference>
<feature type="domain" description="AAA" evidence="1">
    <location>
        <begin position="18"/>
        <end position="152"/>
    </location>
</feature>
<sequence>MERKAFQLLAQWKANEQRKPLILLGARQVGKTWLMREFGRRCYSSVAYINCDAEPLARSLFEADYNLPRMLLTIQAITGVYPEPHHTLIIFDELQEAPRGLHSLKYFQEQAPDYHVMAAGSLLGITLQQGYSFPVGKVDMLTLHPMDFEEFLMAQDEEGLLHLLQQGDWSVVNGVASKLMEHLRYYYYVGGMPEVVAAFTQQHDLMVVRQLQENLLNAYRNDISKHCSKAESVRIGQVLDSLPSQLAKENKKFLYGVIRQGARAREYELAIQWLIDAGIVQKVSRVKEVHAPLKFYEDLTAFKLFLLDCGLFACMAGAPVQQMIVNNDVFKEFKGAFTEQFVLQQLTALGLQSYYWSSTSTPAEIDFVVQTPLRTIPIEVKAEENVRAKSLKTYVERHPEYGLKGLRISMLGYENQTWMQNIPLYGIQKYFALCAPQVPFLPRKACE</sequence>
<name>A0A1T4LFG4_9BACT</name>
<dbReference type="Pfam" id="PF13173">
    <property type="entry name" value="AAA_14"/>
    <property type="match status" value="1"/>
</dbReference>
<dbReference type="AlphaFoldDB" id="A0A1T4LFG4"/>
<evidence type="ECO:0008006" key="5">
    <source>
        <dbReference type="Google" id="ProtNLM"/>
    </source>
</evidence>
<dbReference type="InterPro" id="IPR027417">
    <property type="entry name" value="P-loop_NTPase"/>
</dbReference>
<accession>A0A1T4LFG4</accession>
<dbReference type="RefSeq" id="WP_025069872.1">
    <property type="nucleotide sequence ID" value="NZ_FUXK01000003.1"/>
</dbReference>
<protein>
    <recommendedName>
        <fullName evidence="5">AAA+ ATPase domain-containing protein</fullName>
    </recommendedName>
</protein>
<gene>
    <name evidence="3" type="ORF">SAMN02745202_00419</name>
</gene>
<organism evidence="3 4">
    <name type="scientific">Segatella oulorum</name>
    <dbReference type="NCBI Taxonomy" id="28136"/>
    <lineage>
        <taxon>Bacteria</taxon>
        <taxon>Pseudomonadati</taxon>
        <taxon>Bacteroidota</taxon>
        <taxon>Bacteroidia</taxon>
        <taxon>Bacteroidales</taxon>
        <taxon>Prevotellaceae</taxon>
        <taxon>Segatella</taxon>
    </lineage>
</organism>
<dbReference type="STRING" id="28136.SAMN02745202_00419"/>
<proteinExistence type="predicted"/>
<reference evidence="3 4" key="1">
    <citation type="submission" date="2017-02" db="EMBL/GenBank/DDBJ databases">
        <authorList>
            <person name="Peterson S.W."/>
        </authorList>
    </citation>
    <scope>NUCLEOTIDE SEQUENCE [LARGE SCALE GENOMIC DNA]</scope>
    <source>
        <strain evidence="3 4">ATCC 43324</strain>
    </source>
</reference>
<evidence type="ECO:0000313" key="4">
    <source>
        <dbReference type="Proteomes" id="UP000190065"/>
    </source>
</evidence>
<evidence type="ECO:0000259" key="2">
    <source>
        <dbReference type="Pfam" id="PF13635"/>
    </source>
</evidence>
<dbReference type="SUPFAM" id="SSF52540">
    <property type="entry name" value="P-loop containing nucleoside triphosphate hydrolases"/>
    <property type="match status" value="1"/>
</dbReference>
<dbReference type="EMBL" id="FUXK01000003">
    <property type="protein sequence ID" value="SJZ53410.1"/>
    <property type="molecule type" value="Genomic_DNA"/>
</dbReference>
<evidence type="ECO:0000259" key="1">
    <source>
        <dbReference type="Pfam" id="PF13173"/>
    </source>
</evidence>
<dbReference type="eggNOG" id="COG1373">
    <property type="taxonomic scope" value="Bacteria"/>
</dbReference>
<dbReference type="PANTHER" id="PTHR33295:SF7">
    <property type="entry name" value="ATPASE"/>
    <property type="match status" value="1"/>
</dbReference>
<dbReference type="InterPro" id="IPR025420">
    <property type="entry name" value="DUF4143"/>
</dbReference>
<dbReference type="Proteomes" id="UP000190065">
    <property type="component" value="Unassembled WGS sequence"/>
</dbReference>